<dbReference type="GO" id="GO:0043136">
    <property type="term" value="F:sn-glycerol 3-phosphatase activity"/>
    <property type="evidence" value="ECO:0007669"/>
    <property type="project" value="TreeGrafter"/>
</dbReference>
<dbReference type="RefSeq" id="WP_107148911.1">
    <property type="nucleotide sequence ID" value="NZ_PYUC01000001.1"/>
</dbReference>
<dbReference type="Gene3D" id="1.10.150.240">
    <property type="entry name" value="Putative phosphatase, domain 2"/>
    <property type="match status" value="1"/>
</dbReference>
<dbReference type="SUPFAM" id="SSF56784">
    <property type="entry name" value="HAD-like"/>
    <property type="match status" value="1"/>
</dbReference>
<proteinExistence type="predicted"/>
<reference evidence="1 2" key="1">
    <citation type="submission" date="2018-03" db="EMBL/GenBank/DDBJ databases">
        <title>Whole genome analyses suggest that Burkholderia sensu lato contains two further novel genera in the rhizoxinica-symbiotica group Mycetohabitans gen. nov., and Trinickia gen. nov.: implications for the evolution of diazotrophy and nodulation in the Burkholderiaceae.</title>
        <authorList>
            <person name="Estrada De Los Santos P."/>
            <person name="Palmer M."/>
            <person name="Chavez-Ramirez B."/>
            <person name="Steenkamp E.T."/>
            <person name="Hirsch A.M."/>
            <person name="Manyaka P."/>
            <person name="Maluk M."/>
            <person name="Lafos M."/>
            <person name="Crook M."/>
            <person name="Gross E."/>
            <person name="Simon M.F."/>
            <person name="Bueno Dos Reis Junior F."/>
            <person name="Poole P.S."/>
            <person name="Venter S.N."/>
            <person name="James E.K."/>
        </authorList>
    </citation>
    <scope>NUCLEOTIDE SEQUENCE [LARGE SCALE GENOMIC DNA]</scope>
    <source>
        <strain evidence="1 2">JPY-366</strain>
    </source>
</reference>
<dbReference type="AlphaFoldDB" id="A0A2T3Y176"/>
<name>A0A2T3Y176_9BURK</name>
<dbReference type="SFLD" id="SFLDG01129">
    <property type="entry name" value="C1.5:_HAD__Beta-PGM__Phosphata"/>
    <property type="match status" value="1"/>
</dbReference>
<evidence type="ECO:0000313" key="2">
    <source>
        <dbReference type="Proteomes" id="UP000240638"/>
    </source>
</evidence>
<dbReference type="NCBIfam" id="TIGR01509">
    <property type="entry name" value="HAD-SF-IA-v3"/>
    <property type="match status" value="1"/>
</dbReference>
<dbReference type="GO" id="GO:0006114">
    <property type="term" value="P:glycerol biosynthetic process"/>
    <property type="evidence" value="ECO:0007669"/>
    <property type="project" value="TreeGrafter"/>
</dbReference>
<dbReference type="PANTHER" id="PTHR18901">
    <property type="entry name" value="2-DEOXYGLUCOSE-6-PHOSPHATE PHOSPHATASE 2"/>
    <property type="match status" value="1"/>
</dbReference>
<dbReference type="Pfam" id="PF13419">
    <property type="entry name" value="HAD_2"/>
    <property type="match status" value="1"/>
</dbReference>
<dbReference type="Gene3D" id="3.40.50.1000">
    <property type="entry name" value="HAD superfamily/HAD-like"/>
    <property type="match status" value="1"/>
</dbReference>
<sequence length="224" mass="23906">MFSAAIFDMDGLLIDSERTIMNTWIAAGRELGIHILPVDYVQIIGRSLPECHAMLATMFGSEAAFQEALKFVRQRLQSPTNPPVFPLKSGAHGLLTALVNAGVPCAVASSSSAQEIKSRLGRVGVLDLFDAIAGGDEVARGKPDPAVYELAASRLKKSPSECLAFEDSENGVRAAHRAGIQVVTVPDLKEPSEDVIGVSLTMLETLNHAMEHVAAWFGVETLPA</sequence>
<comment type="caution">
    <text evidence="1">The sequence shown here is derived from an EMBL/GenBank/DDBJ whole genome shotgun (WGS) entry which is preliminary data.</text>
</comment>
<dbReference type="PRINTS" id="PR00413">
    <property type="entry name" value="HADHALOGNASE"/>
</dbReference>
<accession>A0A2T3Y176</accession>
<dbReference type="InterPro" id="IPR006439">
    <property type="entry name" value="HAD-SF_hydro_IA"/>
</dbReference>
<protein>
    <submittedName>
        <fullName evidence="1">HAD family phosphatase</fullName>
    </submittedName>
</protein>
<organism evidence="1 2">
    <name type="scientific">Trinickia symbiotica</name>
    <dbReference type="NCBI Taxonomy" id="863227"/>
    <lineage>
        <taxon>Bacteria</taxon>
        <taxon>Pseudomonadati</taxon>
        <taxon>Pseudomonadota</taxon>
        <taxon>Betaproteobacteria</taxon>
        <taxon>Burkholderiales</taxon>
        <taxon>Burkholderiaceae</taxon>
        <taxon>Trinickia</taxon>
    </lineage>
</organism>
<gene>
    <name evidence="1" type="ORF">C9I57_01730</name>
</gene>
<dbReference type="InterPro" id="IPR036412">
    <property type="entry name" value="HAD-like_sf"/>
</dbReference>
<dbReference type="InterPro" id="IPR041492">
    <property type="entry name" value="HAD_2"/>
</dbReference>
<dbReference type="EMBL" id="PYUC01000001">
    <property type="protein sequence ID" value="PTB22527.1"/>
    <property type="molecule type" value="Genomic_DNA"/>
</dbReference>
<dbReference type="PANTHER" id="PTHR18901:SF38">
    <property type="entry name" value="PSEUDOURIDINE-5'-PHOSPHATASE"/>
    <property type="match status" value="1"/>
</dbReference>
<evidence type="ECO:0000313" key="1">
    <source>
        <dbReference type="EMBL" id="PTB22527.1"/>
    </source>
</evidence>
<dbReference type="InterPro" id="IPR023214">
    <property type="entry name" value="HAD_sf"/>
</dbReference>
<dbReference type="Proteomes" id="UP000240638">
    <property type="component" value="Unassembled WGS sequence"/>
</dbReference>
<dbReference type="SFLD" id="SFLDS00003">
    <property type="entry name" value="Haloacid_Dehalogenase"/>
    <property type="match status" value="1"/>
</dbReference>
<dbReference type="InterPro" id="IPR023198">
    <property type="entry name" value="PGP-like_dom2"/>
</dbReference>